<evidence type="ECO:0000256" key="1">
    <source>
        <dbReference type="SAM" id="MobiDB-lite"/>
    </source>
</evidence>
<feature type="compositionally biased region" description="Basic and acidic residues" evidence="1">
    <location>
        <begin position="370"/>
        <end position="389"/>
    </location>
</feature>
<proteinExistence type="predicted"/>
<evidence type="ECO:0000313" key="2">
    <source>
        <dbReference type="EMBL" id="KAJ1355113.1"/>
    </source>
</evidence>
<dbReference type="Proteomes" id="UP001196413">
    <property type="component" value="Unassembled WGS sequence"/>
</dbReference>
<name>A0AAD5MF65_PARTN</name>
<evidence type="ECO:0000313" key="3">
    <source>
        <dbReference type="Proteomes" id="UP001196413"/>
    </source>
</evidence>
<reference evidence="2" key="1">
    <citation type="submission" date="2021-06" db="EMBL/GenBank/DDBJ databases">
        <title>Parelaphostrongylus tenuis whole genome reference sequence.</title>
        <authorList>
            <person name="Garwood T.J."/>
            <person name="Larsen P.A."/>
            <person name="Fountain-Jones N.M."/>
            <person name="Garbe J.R."/>
            <person name="Macchietto M.G."/>
            <person name="Kania S.A."/>
            <person name="Gerhold R.W."/>
            <person name="Richards J.E."/>
            <person name="Wolf T.M."/>
        </authorList>
    </citation>
    <scope>NUCLEOTIDE SEQUENCE</scope>
    <source>
        <strain evidence="2">MNPRO001-30</strain>
        <tissue evidence="2">Meninges</tissue>
    </source>
</reference>
<dbReference type="AlphaFoldDB" id="A0AAD5MF65"/>
<gene>
    <name evidence="2" type="ORF">KIN20_012386</name>
</gene>
<protein>
    <submittedName>
        <fullName evidence="2">Uncharacterized protein</fullName>
    </submittedName>
</protein>
<dbReference type="EMBL" id="JAHQIW010002349">
    <property type="protein sequence ID" value="KAJ1355113.1"/>
    <property type="molecule type" value="Genomic_DNA"/>
</dbReference>
<accession>A0AAD5MF65</accession>
<comment type="caution">
    <text evidence="2">The sequence shown here is derived from an EMBL/GenBank/DDBJ whole genome shotgun (WGS) entry which is preliminary data.</text>
</comment>
<feature type="region of interest" description="Disordered" evidence="1">
    <location>
        <begin position="341"/>
        <end position="401"/>
    </location>
</feature>
<organism evidence="2 3">
    <name type="scientific">Parelaphostrongylus tenuis</name>
    <name type="common">Meningeal worm</name>
    <dbReference type="NCBI Taxonomy" id="148309"/>
    <lineage>
        <taxon>Eukaryota</taxon>
        <taxon>Metazoa</taxon>
        <taxon>Ecdysozoa</taxon>
        <taxon>Nematoda</taxon>
        <taxon>Chromadorea</taxon>
        <taxon>Rhabditida</taxon>
        <taxon>Rhabditina</taxon>
        <taxon>Rhabditomorpha</taxon>
        <taxon>Strongyloidea</taxon>
        <taxon>Metastrongylidae</taxon>
        <taxon>Parelaphostrongylus</taxon>
    </lineage>
</organism>
<dbReference type="SUPFAM" id="SSF69318">
    <property type="entry name" value="Integrin alpha N-terminal domain"/>
    <property type="match status" value="1"/>
</dbReference>
<dbReference type="InterPro" id="IPR028994">
    <property type="entry name" value="Integrin_alpha_N"/>
</dbReference>
<feature type="non-terminal residue" evidence="2">
    <location>
        <position position="1"/>
    </location>
</feature>
<sequence>AYNRSKFRKIRQETLTIDNICPVNRQNRIETKSSFTSSGSFHSSKRRYDFAPHHKLSDRTVESVDVDNSLGAYSMPPKSLEDSVRIMVGPPADVSSAQRTGVSNHPFVQLRAPSPPPHHGLALRVYKVPSSLDKSEFNRNKMHDAHEQSAIRESQRAVNRNELCEQRPSRHDSNKLYEKVPRVHRDSVERSNSVNCLREDNDFHALPYQTRSRYTIENGSFNERRSRDMSPSVFDRCYDEETMIKDGPHHYSFRSDAGVKKRTSNISNEMRRNECSSLCRTSGDAYTHRAAFDRNSDSYPDEHWSGRGYPNNSERSGFSSIRTSGDAYTHRAAFDRNSDSYPDEHWSGRGYPNNSERSGFSSIRTSGDAYTHRAAFDRNSDSYPDEHWSGRGYPNNSERSGFSSIRTSGDAYTHRAAFDRNSDSYPDEHWSGRGYPNNSERSGFSSIRTSGDAYTHRAAFDRNSDSYPDEHWSGRGYPNNSERSGFSSIRTSGDAYTHRAAFDRNSDSYPDEHWSGRGYPNNSERSGFSSIRTSGDAYTHRAAFIETVILIQTSTGVVVVIQTIQNEGEA</sequence>
<feature type="region of interest" description="Disordered" evidence="1">
    <location>
        <begin position="509"/>
        <end position="528"/>
    </location>
</feature>
<keyword evidence="3" id="KW-1185">Reference proteome</keyword>
<feature type="compositionally biased region" description="Polar residues" evidence="1">
    <location>
        <begin position="352"/>
        <end position="365"/>
    </location>
</feature>